<reference evidence="2 3" key="1">
    <citation type="journal article" date="2013" name="Int. J. Syst. Evol. Microbiol.">
        <title>Kordia antarctica sp. nov., isolated from Antarctic seawater.</title>
        <authorList>
            <person name="Baek K."/>
            <person name="Choi A."/>
            <person name="Kang I."/>
            <person name="Lee K."/>
            <person name="Cho J.C."/>
        </authorList>
    </citation>
    <scope>NUCLEOTIDE SEQUENCE [LARGE SCALE GENOMIC DNA]</scope>
    <source>
        <strain evidence="2 3">IMCC3317</strain>
    </source>
</reference>
<organism evidence="2 3">
    <name type="scientific">Kordia antarctica</name>
    <dbReference type="NCBI Taxonomy" id="1218801"/>
    <lineage>
        <taxon>Bacteria</taxon>
        <taxon>Pseudomonadati</taxon>
        <taxon>Bacteroidota</taxon>
        <taxon>Flavobacteriia</taxon>
        <taxon>Flavobacteriales</taxon>
        <taxon>Flavobacteriaceae</taxon>
        <taxon>Kordia</taxon>
    </lineage>
</organism>
<proteinExistence type="predicted"/>
<dbReference type="AlphaFoldDB" id="A0A7L4ZIS1"/>
<feature type="region of interest" description="Disordered" evidence="1">
    <location>
        <begin position="19"/>
        <end position="46"/>
    </location>
</feature>
<dbReference type="RefSeq" id="WP_160129035.1">
    <property type="nucleotide sequence ID" value="NZ_CP019288.1"/>
</dbReference>
<gene>
    <name evidence="2" type="ORF">IMCC3317_16810</name>
</gene>
<keyword evidence="3" id="KW-1185">Reference proteome</keyword>
<feature type="compositionally biased region" description="Polar residues" evidence="1">
    <location>
        <begin position="20"/>
        <end position="35"/>
    </location>
</feature>
<name>A0A7L4ZIS1_9FLAO</name>
<evidence type="ECO:0000256" key="1">
    <source>
        <dbReference type="SAM" id="MobiDB-lite"/>
    </source>
</evidence>
<dbReference type="Proteomes" id="UP000464657">
    <property type="component" value="Chromosome"/>
</dbReference>
<evidence type="ECO:0000313" key="2">
    <source>
        <dbReference type="EMBL" id="QHI36319.1"/>
    </source>
</evidence>
<dbReference type="OrthoDB" id="9934665at2"/>
<dbReference type="EMBL" id="CP019288">
    <property type="protein sequence ID" value="QHI36319.1"/>
    <property type="molecule type" value="Genomic_DNA"/>
</dbReference>
<protein>
    <submittedName>
        <fullName evidence="2">Uncharacterized protein</fullName>
    </submittedName>
</protein>
<evidence type="ECO:0000313" key="3">
    <source>
        <dbReference type="Proteomes" id="UP000464657"/>
    </source>
</evidence>
<dbReference type="KEGG" id="kan:IMCC3317_16810"/>
<accession>A0A7L4ZIS1</accession>
<feature type="compositionally biased region" description="Basic and acidic residues" evidence="1">
    <location>
        <begin position="36"/>
        <end position="46"/>
    </location>
</feature>
<sequence>MSIFHYLSSAVLKKIKKNPVSDSSKILGGATNSEAEQNHVDSYYHS</sequence>